<comment type="similarity">
    <text evidence="1">Belongs to the UPF0246 family.</text>
</comment>
<accession>A0A2M6W2J8</accession>
<dbReference type="GO" id="GO:0033194">
    <property type="term" value="P:response to hydroperoxide"/>
    <property type="evidence" value="ECO:0007669"/>
    <property type="project" value="TreeGrafter"/>
</dbReference>
<proteinExistence type="inferred from homology"/>
<dbReference type="AlphaFoldDB" id="A0A2M6W2J8"/>
<gene>
    <name evidence="2" type="ORF">COU33_00375</name>
</gene>
<dbReference type="HAMAP" id="MF_00652">
    <property type="entry name" value="UPF0246"/>
    <property type="match status" value="1"/>
</dbReference>
<dbReference type="InterPro" id="IPR005583">
    <property type="entry name" value="YaaA"/>
</dbReference>
<protein>
    <recommendedName>
        <fullName evidence="1">UPF0246 protein COU33_00375</fullName>
    </recommendedName>
</protein>
<reference evidence="3" key="1">
    <citation type="submission" date="2017-09" db="EMBL/GenBank/DDBJ databases">
        <title>Depth-based differentiation of microbial function through sediment-hosted aquifers and enrichment of novel symbionts in the deep terrestrial subsurface.</title>
        <authorList>
            <person name="Probst A.J."/>
            <person name="Ladd B."/>
            <person name="Jarett J.K."/>
            <person name="Geller-Mcgrath D.E."/>
            <person name="Sieber C.M.K."/>
            <person name="Emerson J.B."/>
            <person name="Anantharaman K."/>
            <person name="Thomas B.C."/>
            <person name="Malmstrom R."/>
            <person name="Stieglmeier M."/>
            <person name="Klingl A."/>
            <person name="Woyke T."/>
            <person name="Ryan C.M."/>
            <person name="Banfield J.F."/>
        </authorList>
    </citation>
    <scope>NUCLEOTIDE SEQUENCE [LARGE SCALE GENOMIC DNA]</scope>
</reference>
<evidence type="ECO:0000313" key="3">
    <source>
        <dbReference type="Proteomes" id="UP000229362"/>
    </source>
</evidence>
<name>A0A2M6W2J8_9BACT</name>
<dbReference type="EMBL" id="PFBZ01000017">
    <property type="protein sequence ID" value="PIT86940.1"/>
    <property type="molecule type" value="Genomic_DNA"/>
</dbReference>
<evidence type="ECO:0000256" key="1">
    <source>
        <dbReference type="HAMAP-Rule" id="MF_00652"/>
    </source>
</evidence>
<evidence type="ECO:0000313" key="2">
    <source>
        <dbReference type="EMBL" id="PIT86940.1"/>
    </source>
</evidence>
<dbReference type="Proteomes" id="UP000229362">
    <property type="component" value="Unassembled WGS sequence"/>
</dbReference>
<dbReference type="GO" id="GO:0005829">
    <property type="term" value="C:cytosol"/>
    <property type="evidence" value="ECO:0007669"/>
    <property type="project" value="TreeGrafter"/>
</dbReference>
<dbReference type="PANTHER" id="PTHR30283:SF4">
    <property type="entry name" value="PEROXIDE STRESS RESISTANCE PROTEIN YAAA"/>
    <property type="match status" value="1"/>
</dbReference>
<dbReference type="PANTHER" id="PTHR30283">
    <property type="entry name" value="PEROXIDE STRESS RESPONSE PROTEIN YAAA"/>
    <property type="match status" value="1"/>
</dbReference>
<sequence length="242" mass="27875">MLVLLSPSKTLRYIPLQTDAVTQPFFLKKTKQLVQELAAYSKKDIQTLMHVSERIAEKTVNDHRAIHFPFTKKNAMPAISLFQGHVFQHIHVASYSPSDLAFAQKTLRILSGLYGILRPLDLMQPYRLEMRYRVKEWKDLLTAYIADAGQPVINLASKEYASAIDFDAVNVPVYTVVFKEKKGDTYSIIRLYAKYARGRMAHWIIKNNITDPERIKDFSEDGYHYTPALSNTHEFVFTRATT</sequence>
<comment type="caution">
    <text evidence="2">The sequence shown here is derived from an EMBL/GenBank/DDBJ whole genome shotgun (WGS) entry which is preliminary data.</text>
</comment>
<organism evidence="2 3">
    <name type="scientific">Candidatus Magasanikbacteria bacterium CG10_big_fil_rev_8_21_14_0_10_43_6</name>
    <dbReference type="NCBI Taxonomy" id="1974650"/>
    <lineage>
        <taxon>Bacteria</taxon>
        <taxon>Candidatus Magasanikiibacteriota</taxon>
    </lineage>
</organism>
<dbReference type="Pfam" id="PF03883">
    <property type="entry name" value="H2O2_YaaD"/>
    <property type="match status" value="1"/>
</dbReference>